<organism evidence="2">
    <name type="scientific">mine drainage metagenome</name>
    <dbReference type="NCBI Taxonomy" id="410659"/>
    <lineage>
        <taxon>unclassified sequences</taxon>
        <taxon>metagenomes</taxon>
        <taxon>ecological metagenomes</taxon>
    </lineage>
</organism>
<dbReference type="EMBL" id="MLJW01000001">
    <property type="protein sequence ID" value="OIR19798.1"/>
    <property type="molecule type" value="Genomic_DNA"/>
</dbReference>
<gene>
    <name evidence="2" type="ORF">GALL_06820</name>
</gene>
<dbReference type="PANTHER" id="PTHR35849">
    <property type="entry name" value="BLR2341 PROTEIN"/>
    <property type="match status" value="1"/>
</dbReference>
<dbReference type="Gene3D" id="3.30.750.24">
    <property type="entry name" value="STAS domain"/>
    <property type="match status" value="1"/>
</dbReference>
<dbReference type="SUPFAM" id="SSF52091">
    <property type="entry name" value="SpoIIaa-like"/>
    <property type="match status" value="1"/>
</dbReference>
<dbReference type="InterPro" id="IPR052746">
    <property type="entry name" value="MlaB_ABC_Transporter"/>
</dbReference>
<dbReference type="AlphaFoldDB" id="A0A1J5U695"/>
<evidence type="ECO:0000313" key="2">
    <source>
        <dbReference type="EMBL" id="OIR19798.1"/>
    </source>
</evidence>
<accession>A0A1J5U695</accession>
<dbReference type="InterPro" id="IPR002645">
    <property type="entry name" value="STAS_dom"/>
</dbReference>
<proteinExistence type="predicted"/>
<dbReference type="PANTHER" id="PTHR35849:SF2">
    <property type="entry name" value="BLR2341 PROTEIN"/>
    <property type="match status" value="1"/>
</dbReference>
<dbReference type="PROSITE" id="PS50801">
    <property type="entry name" value="STAS"/>
    <property type="match status" value="1"/>
</dbReference>
<dbReference type="Pfam" id="PF13466">
    <property type="entry name" value="STAS_2"/>
    <property type="match status" value="1"/>
</dbReference>
<evidence type="ECO:0000259" key="1">
    <source>
        <dbReference type="PROSITE" id="PS50801"/>
    </source>
</evidence>
<dbReference type="CDD" id="cd07043">
    <property type="entry name" value="STAS_anti-anti-sigma_factors"/>
    <property type="match status" value="1"/>
</dbReference>
<name>A0A1J5U695_9ZZZZ</name>
<comment type="caution">
    <text evidence="2">The sequence shown here is derived from an EMBL/GenBank/DDBJ whole genome shotgun (WGS) entry which is preliminary data.</text>
</comment>
<dbReference type="InterPro" id="IPR036513">
    <property type="entry name" value="STAS_dom_sf"/>
</dbReference>
<sequence>MNMIGIKREVFRFSVEGKMTDAMVGELGEAIRPAIVAADNIEIDLSQVSEVDFAGLRLMADAKLDALGMGKRLCFAGHSKPVAELAESYGMSGFLDAGSE</sequence>
<dbReference type="InterPro" id="IPR058548">
    <property type="entry name" value="MlaB-like_STAS"/>
</dbReference>
<protein>
    <submittedName>
        <fullName evidence="2">STAS domain protein</fullName>
    </submittedName>
</protein>
<reference evidence="2" key="1">
    <citation type="submission" date="2016-10" db="EMBL/GenBank/DDBJ databases">
        <title>Sequence of Gallionella enrichment culture.</title>
        <authorList>
            <person name="Poehlein A."/>
            <person name="Muehling M."/>
            <person name="Daniel R."/>
        </authorList>
    </citation>
    <scope>NUCLEOTIDE SEQUENCE</scope>
</reference>
<feature type="domain" description="STAS" evidence="1">
    <location>
        <begin position="13"/>
        <end position="100"/>
    </location>
</feature>